<dbReference type="Pfam" id="PF05400">
    <property type="entry name" value="FliT"/>
    <property type="match status" value="1"/>
</dbReference>
<organism evidence="6 7">
    <name type="scientific">Pseudaeromonas paramecii</name>
    <dbReference type="NCBI Taxonomy" id="2138166"/>
    <lineage>
        <taxon>Bacteria</taxon>
        <taxon>Pseudomonadati</taxon>
        <taxon>Pseudomonadota</taxon>
        <taxon>Gammaproteobacteria</taxon>
        <taxon>Aeromonadales</taxon>
        <taxon>Aeromonadaceae</taxon>
        <taxon>Pseudaeromonas</taxon>
    </lineage>
</organism>
<protein>
    <recommendedName>
        <fullName evidence="5">Flagellar protein FliT</fullName>
    </recommendedName>
</protein>
<dbReference type="RefSeq" id="WP_345011082.1">
    <property type="nucleotide sequence ID" value="NZ_BAABFC010000009.1"/>
</dbReference>
<comment type="subcellular location">
    <subcellularLocation>
        <location evidence="1">Cytoplasm</location>
        <location evidence="1">Cytosol</location>
    </subcellularLocation>
</comment>
<gene>
    <name evidence="6" type="ORF">GCM10023095_12160</name>
</gene>
<dbReference type="EMBL" id="BAABFC010000009">
    <property type="protein sequence ID" value="GAA4496707.1"/>
    <property type="molecule type" value="Genomic_DNA"/>
</dbReference>
<comment type="caution">
    <text evidence="6">The sequence shown here is derived from an EMBL/GenBank/DDBJ whole genome shotgun (WGS) entry which is preliminary data.</text>
</comment>
<evidence type="ECO:0000313" key="7">
    <source>
        <dbReference type="Proteomes" id="UP001501321"/>
    </source>
</evidence>
<evidence type="ECO:0000256" key="4">
    <source>
        <dbReference type="ARBA" id="ARBA00023186"/>
    </source>
</evidence>
<reference evidence="7" key="1">
    <citation type="journal article" date="2019" name="Int. J. Syst. Evol. Microbiol.">
        <title>The Global Catalogue of Microorganisms (GCM) 10K type strain sequencing project: providing services to taxonomists for standard genome sequencing and annotation.</title>
        <authorList>
            <consortium name="The Broad Institute Genomics Platform"/>
            <consortium name="The Broad Institute Genome Sequencing Center for Infectious Disease"/>
            <person name="Wu L."/>
            <person name="Ma J."/>
        </authorList>
    </citation>
    <scope>NUCLEOTIDE SEQUENCE [LARGE SCALE GENOMIC DNA]</scope>
    <source>
        <strain evidence="7">JCM 32226</strain>
    </source>
</reference>
<keyword evidence="4" id="KW-0143">Chaperone</keyword>
<keyword evidence="7" id="KW-1185">Reference proteome</keyword>
<dbReference type="InterPro" id="IPR008622">
    <property type="entry name" value="FliT"/>
</dbReference>
<evidence type="ECO:0000256" key="3">
    <source>
        <dbReference type="ARBA" id="ARBA00022795"/>
    </source>
</evidence>
<evidence type="ECO:0000256" key="5">
    <source>
        <dbReference type="ARBA" id="ARBA00093797"/>
    </source>
</evidence>
<evidence type="ECO:0000256" key="2">
    <source>
        <dbReference type="ARBA" id="ARBA00022490"/>
    </source>
</evidence>
<sequence>MTDSPRQGQDRDWSSLIARLDELSRQIQTAIKQEKFDKAKQLGDERLALLSVLVTQQDPENPFPDALVTLARQLLSVEAPLQSTLLDEKERIGSNIAKMVTGARANAMYKKNRQ</sequence>
<dbReference type="Proteomes" id="UP001501321">
    <property type="component" value="Unassembled WGS sequence"/>
</dbReference>
<proteinExistence type="predicted"/>
<name>A0ABP8Q2U3_9GAMM</name>
<keyword evidence="3" id="KW-1005">Bacterial flagellum biogenesis</keyword>
<evidence type="ECO:0000256" key="1">
    <source>
        <dbReference type="ARBA" id="ARBA00004514"/>
    </source>
</evidence>
<evidence type="ECO:0000313" key="6">
    <source>
        <dbReference type="EMBL" id="GAA4496707.1"/>
    </source>
</evidence>
<keyword evidence="2" id="KW-0963">Cytoplasm</keyword>
<accession>A0ABP8Q2U3</accession>